<keyword evidence="4" id="KW-0614">Plasmid</keyword>
<feature type="region of interest" description="Disordered" evidence="1">
    <location>
        <begin position="44"/>
        <end position="64"/>
    </location>
</feature>
<accession>B8HJA9</accession>
<gene>
    <name evidence="4" type="ordered locus">Achl_4556</name>
</gene>
<organism evidence="4 5">
    <name type="scientific">Pseudarthrobacter chlorophenolicus (strain ATCC 700700 / DSM 12829 / CIP 107037 / JCM 12360 / KCTC 9906 / NCIMB 13794 / A6)</name>
    <name type="common">Arthrobacter chlorophenolicus</name>
    <dbReference type="NCBI Taxonomy" id="452863"/>
    <lineage>
        <taxon>Bacteria</taxon>
        <taxon>Bacillati</taxon>
        <taxon>Actinomycetota</taxon>
        <taxon>Actinomycetes</taxon>
        <taxon>Micrococcales</taxon>
        <taxon>Micrococcaceae</taxon>
        <taxon>Pseudarthrobacter</taxon>
    </lineage>
</organism>
<keyword evidence="2" id="KW-0472">Membrane</keyword>
<dbReference type="Pfam" id="PF26526">
    <property type="entry name" value="DUF8175"/>
    <property type="match status" value="1"/>
</dbReference>
<geneLocation type="plasmid" evidence="4 5">
    <name>pACHL02</name>
</geneLocation>
<evidence type="ECO:0000313" key="5">
    <source>
        <dbReference type="Proteomes" id="UP000002505"/>
    </source>
</evidence>
<keyword evidence="2" id="KW-1133">Transmembrane helix</keyword>
<keyword evidence="2" id="KW-0812">Transmembrane</keyword>
<reference evidence="4" key="1">
    <citation type="submission" date="2009-01" db="EMBL/GenBank/DDBJ databases">
        <title>Complete sequence of plasmid2 of Arthrobacter chlorophenolicus A6.</title>
        <authorList>
            <consortium name="US DOE Joint Genome Institute"/>
            <person name="Lucas S."/>
            <person name="Copeland A."/>
            <person name="Lapidus A."/>
            <person name="Glavina del Rio T."/>
            <person name="Tice H."/>
            <person name="Bruce D."/>
            <person name="Goodwin L."/>
            <person name="Pitluck S."/>
            <person name="Goltsman E."/>
            <person name="Clum A."/>
            <person name="Larimer F."/>
            <person name="Land M."/>
            <person name="Hauser L."/>
            <person name="Kyrpides N."/>
            <person name="Mikhailova N."/>
            <person name="Jansson J."/>
            <person name="Richardson P."/>
        </authorList>
    </citation>
    <scope>NUCLEOTIDE SEQUENCE [LARGE SCALE GENOMIC DNA]</scope>
    <source>
        <strain evidence="4">A6</strain>
        <plasmid evidence="4">pACHL02</plasmid>
    </source>
</reference>
<feature type="transmembrane region" description="Helical" evidence="2">
    <location>
        <begin position="20"/>
        <end position="39"/>
    </location>
</feature>
<feature type="compositionally biased region" description="Low complexity" evidence="1">
    <location>
        <begin position="55"/>
        <end position="64"/>
    </location>
</feature>
<name>B8HJA9_PSECP</name>
<evidence type="ECO:0000256" key="2">
    <source>
        <dbReference type="SAM" id="Phobius"/>
    </source>
</evidence>
<dbReference type="Proteomes" id="UP000002505">
    <property type="component" value="Plasmid pACHL02"/>
</dbReference>
<dbReference type="InterPro" id="IPR058488">
    <property type="entry name" value="DUF8175"/>
</dbReference>
<sequence length="246" mass="24997">MNQSTESTTESNPFTKPGFIIAAALVVALIASTIVIFLLPKGQGNAEPAPPSGEPTGSVAATPSASAGAEASVCGLPSSSETALGAAPETKWELVGSMAAPTDPKVGPGKTDDQGIRSCFAHTPTGALYAAVNLWALGSDPSKERAIAQQLVAKGIGRDAGMKAPQTAAPPSSVKIQIAGFNVSYTSAQAVVELAFTADNGALASVRTNLLWQDGDWKGVVADNGAPLEEPRQIRDLSGFIPWSGA</sequence>
<dbReference type="OrthoDB" id="4428031at2"/>
<proteinExistence type="predicted"/>
<dbReference type="AlphaFoldDB" id="B8HJA9"/>
<dbReference type="EMBL" id="CP001343">
    <property type="protein sequence ID" value="ACL42507.1"/>
    <property type="molecule type" value="Genomic_DNA"/>
</dbReference>
<dbReference type="KEGG" id="ach:Achl_4556"/>
<protein>
    <recommendedName>
        <fullName evidence="3">DUF8175 domain-containing protein</fullName>
    </recommendedName>
</protein>
<dbReference type="RefSeq" id="WP_012623550.1">
    <property type="nucleotide sequence ID" value="NC_011881.1"/>
</dbReference>
<dbReference type="eggNOG" id="ENOG5033D9Z">
    <property type="taxonomic scope" value="Bacteria"/>
</dbReference>
<evidence type="ECO:0000256" key="1">
    <source>
        <dbReference type="SAM" id="MobiDB-lite"/>
    </source>
</evidence>
<dbReference type="HOGENOM" id="CLU_079857_1_0_11"/>
<evidence type="ECO:0000313" key="4">
    <source>
        <dbReference type="EMBL" id="ACL42507.1"/>
    </source>
</evidence>
<keyword evidence="5" id="KW-1185">Reference proteome</keyword>
<feature type="domain" description="DUF8175" evidence="3">
    <location>
        <begin position="56"/>
        <end position="242"/>
    </location>
</feature>
<evidence type="ECO:0000259" key="3">
    <source>
        <dbReference type="Pfam" id="PF26526"/>
    </source>
</evidence>